<sequence length="93" mass="10788">HKVDPAKDMSLYCAFYINIAALYQQSGHYDKAIDVLKILMKMISKSNCHYSKALFYLCMGDISLSLGNTDFQEFDIDPNYKHFAEYFSEKRIA</sequence>
<organism evidence="1 2">
    <name type="scientific">Candidatus Magnetoglobus multicellularis str. Araruama</name>
    <dbReference type="NCBI Taxonomy" id="890399"/>
    <lineage>
        <taxon>Bacteria</taxon>
        <taxon>Pseudomonadati</taxon>
        <taxon>Thermodesulfobacteriota</taxon>
        <taxon>Desulfobacteria</taxon>
        <taxon>Desulfobacterales</taxon>
        <taxon>Desulfobacteraceae</taxon>
        <taxon>Candidatus Magnetoglobus</taxon>
    </lineage>
</organism>
<dbReference type="SUPFAM" id="SSF48452">
    <property type="entry name" value="TPR-like"/>
    <property type="match status" value="1"/>
</dbReference>
<reference evidence="2" key="1">
    <citation type="submission" date="2012-11" db="EMBL/GenBank/DDBJ databases">
        <authorList>
            <person name="Lucero-Rivera Y.E."/>
            <person name="Tovar-Ramirez D."/>
        </authorList>
    </citation>
    <scope>NUCLEOTIDE SEQUENCE [LARGE SCALE GENOMIC DNA]</scope>
    <source>
        <strain evidence="2">Araruama</strain>
    </source>
</reference>
<dbReference type="InterPro" id="IPR011990">
    <property type="entry name" value="TPR-like_helical_dom_sf"/>
</dbReference>
<dbReference type="Gene3D" id="1.25.40.10">
    <property type="entry name" value="Tetratricopeptide repeat domain"/>
    <property type="match status" value="1"/>
</dbReference>
<comment type="caution">
    <text evidence="1">The sequence shown here is derived from an EMBL/GenBank/DDBJ whole genome shotgun (WGS) entry which is preliminary data.</text>
</comment>
<gene>
    <name evidence="1" type="ORF">OMM_11920</name>
</gene>
<dbReference type="AlphaFoldDB" id="A0A1V1NWZ9"/>
<protein>
    <submittedName>
        <fullName evidence="1">Uncharacterized protein</fullName>
    </submittedName>
</protein>
<evidence type="ECO:0000313" key="2">
    <source>
        <dbReference type="Proteomes" id="UP000189670"/>
    </source>
</evidence>
<dbReference type="EMBL" id="ATBP01001546">
    <property type="protein sequence ID" value="ETR67132.1"/>
    <property type="molecule type" value="Genomic_DNA"/>
</dbReference>
<proteinExistence type="predicted"/>
<feature type="non-terminal residue" evidence="1">
    <location>
        <position position="1"/>
    </location>
</feature>
<dbReference type="Proteomes" id="UP000189670">
    <property type="component" value="Unassembled WGS sequence"/>
</dbReference>
<name>A0A1V1NWZ9_9BACT</name>
<accession>A0A1V1NWZ9</accession>
<evidence type="ECO:0000313" key="1">
    <source>
        <dbReference type="EMBL" id="ETR67132.1"/>
    </source>
</evidence>